<organism evidence="1">
    <name type="scientific">Haemophilus parainfluenzae</name>
    <dbReference type="NCBI Taxonomy" id="729"/>
    <lineage>
        <taxon>Bacteria</taxon>
        <taxon>Pseudomonadati</taxon>
        <taxon>Pseudomonadota</taxon>
        <taxon>Gammaproteobacteria</taxon>
        <taxon>Pasteurellales</taxon>
        <taxon>Pasteurellaceae</taxon>
        <taxon>Haemophilus</taxon>
    </lineage>
</organism>
<gene>
    <name evidence="1" type="primary">pcsC</name>
</gene>
<protein>
    <submittedName>
        <fullName evidence="1">PcsC</fullName>
    </submittedName>
</protein>
<reference evidence="1" key="1">
    <citation type="journal article" date="2019" name="Sci. Rep.">
        <title>Identification of polysaccharide capsules among extensively drug-resistant genitourinary Haemophilus parainfluenzae isolates.</title>
        <authorList>
            <person name="Gonzalez-Diaz A."/>
            <person name="Tubau F."/>
            <person name="Pinto M."/>
            <person name="Sierra Y."/>
            <person name="Cubero M."/>
            <person name="Camara J."/>
            <person name="Ayats J."/>
            <person name="Bajanca-Lavado P."/>
            <person name="Ardanuy C."/>
            <person name="Marti S."/>
        </authorList>
    </citation>
    <scope>NUCLEOTIDE SEQUENCE</scope>
    <source>
        <strain evidence="1">HUB12445</strain>
    </source>
</reference>
<dbReference type="AlphaFoldDB" id="A0A482EPS1"/>
<evidence type="ECO:0000313" key="1">
    <source>
        <dbReference type="EMBL" id="QBM78297.1"/>
    </source>
</evidence>
<accession>A0A482EPS1</accession>
<dbReference type="RefSeq" id="WP_329504995.1">
    <property type="nucleotide sequence ID" value="NZ_CP127167.1"/>
</dbReference>
<sequence length="409" mass="47439">MLENKFTASNGVEITYKQKKNKFDFKHLIFVFSGFLNKTPGNYDFINAMSDCPAEVIWINDSFDNMYTYYLCVNMDFKIEEAIKEFMMQKIQERNLSYSQVTTTGYSKGGSAALYYGLSMGIKNIVTTVPQMKIGSYVANNWKEVASHMMGEDYQNAHINYLDKLLVKVLKQEKDFNRNIYLLTSESDIQYNTEIRPYLEDFAKYDNFNLMKSFSVFVREHNQVTSHHTALLLSIYYALASEAVPRFNQGEVNFFGSQPCPKPDSNSKETFVDLRTFGLKENTIFVEGVAIIRGTHLQEYSDVDYHLIFTEKNSKKEYIKPLAKTHKPHLTRELFDGNFVVYDKGWFTTYQYKGINISDIPKGTYQLSININTKNNNIRAPIQSMKNIKENIENIHFECSKTEATLMIK</sequence>
<name>A0A482EPS1_HAEPA</name>
<dbReference type="EMBL" id="MH644108">
    <property type="protein sequence ID" value="QBM78297.1"/>
    <property type="molecule type" value="Genomic_DNA"/>
</dbReference>
<proteinExistence type="predicted"/>